<dbReference type="GO" id="GO:0005524">
    <property type="term" value="F:ATP binding"/>
    <property type="evidence" value="ECO:0007669"/>
    <property type="project" value="UniProtKB-UniRule"/>
</dbReference>
<dbReference type="InterPro" id="IPR001245">
    <property type="entry name" value="Ser-Thr/Tyr_kinase_cat_dom"/>
</dbReference>
<dbReference type="SUPFAM" id="SSF56112">
    <property type="entry name" value="Protein kinase-like (PK-like)"/>
    <property type="match status" value="2"/>
</dbReference>
<dbReference type="Proteomes" id="UP000316621">
    <property type="component" value="Chromosome 5"/>
</dbReference>
<dbReference type="InterPro" id="IPR017441">
    <property type="entry name" value="Protein_kinase_ATP_BS"/>
</dbReference>
<evidence type="ECO:0000256" key="9">
    <source>
        <dbReference type="PROSITE-ProRule" id="PRU10141"/>
    </source>
</evidence>
<dbReference type="InterPro" id="IPR011009">
    <property type="entry name" value="Kinase-like_dom_sf"/>
</dbReference>
<dbReference type="AlphaFoldDB" id="A0A4Y7JK98"/>
<evidence type="ECO:0000256" key="7">
    <source>
        <dbReference type="ARBA" id="ARBA00022840"/>
    </source>
</evidence>
<dbReference type="GO" id="GO:0004674">
    <property type="term" value="F:protein serine/threonine kinase activity"/>
    <property type="evidence" value="ECO:0007669"/>
    <property type="project" value="UniProtKB-KW"/>
</dbReference>
<evidence type="ECO:0000256" key="4">
    <source>
        <dbReference type="ARBA" id="ARBA00022679"/>
    </source>
</evidence>
<feature type="binding site" evidence="9">
    <location>
        <position position="184"/>
    </location>
    <ligand>
        <name>ATP</name>
        <dbReference type="ChEBI" id="CHEBI:30616"/>
    </ligand>
</feature>
<keyword evidence="2" id="KW-1003">Cell membrane</keyword>
<dbReference type="PANTHER" id="PTHR47985">
    <property type="entry name" value="OS07G0668900 PROTEIN"/>
    <property type="match status" value="1"/>
</dbReference>
<evidence type="ECO:0000256" key="3">
    <source>
        <dbReference type="ARBA" id="ARBA00022527"/>
    </source>
</evidence>
<keyword evidence="8" id="KW-0472">Membrane</keyword>
<keyword evidence="3 10" id="KW-0723">Serine/threonine-protein kinase</keyword>
<organism evidence="12 13">
    <name type="scientific">Papaver somniferum</name>
    <name type="common">Opium poppy</name>
    <dbReference type="NCBI Taxonomy" id="3469"/>
    <lineage>
        <taxon>Eukaryota</taxon>
        <taxon>Viridiplantae</taxon>
        <taxon>Streptophyta</taxon>
        <taxon>Embryophyta</taxon>
        <taxon>Tracheophyta</taxon>
        <taxon>Spermatophyta</taxon>
        <taxon>Magnoliopsida</taxon>
        <taxon>Ranunculales</taxon>
        <taxon>Papaveraceae</taxon>
        <taxon>Papaveroideae</taxon>
        <taxon>Papaver</taxon>
    </lineage>
</organism>
<evidence type="ECO:0000313" key="12">
    <source>
        <dbReference type="EMBL" id="RZC60976.1"/>
    </source>
</evidence>
<dbReference type="InterPro" id="IPR000719">
    <property type="entry name" value="Prot_kinase_dom"/>
</dbReference>
<dbReference type="PANTHER" id="PTHR47985:SF4">
    <property type="entry name" value="SERINE_THREONINE-PROTEIN KINASE PBL27"/>
    <property type="match status" value="1"/>
</dbReference>
<evidence type="ECO:0000256" key="8">
    <source>
        <dbReference type="ARBA" id="ARBA00023136"/>
    </source>
</evidence>
<gene>
    <name evidence="12" type="ORF">C5167_022733</name>
</gene>
<dbReference type="OrthoDB" id="4062651at2759"/>
<keyword evidence="13" id="KW-1185">Reference proteome</keyword>
<evidence type="ECO:0000313" key="13">
    <source>
        <dbReference type="Proteomes" id="UP000316621"/>
    </source>
</evidence>
<evidence type="ECO:0000256" key="5">
    <source>
        <dbReference type="ARBA" id="ARBA00022741"/>
    </source>
</evidence>
<dbReference type="STRING" id="3469.A0A4Y7JK98"/>
<dbReference type="FunFam" id="1.10.510.10:FF:000095">
    <property type="entry name" value="protein STRUBBELIG-RECEPTOR FAMILY 8"/>
    <property type="match status" value="1"/>
</dbReference>
<dbReference type="Pfam" id="PF07714">
    <property type="entry name" value="PK_Tyr_Ser-Thr"/>
    <property type="match status" value="2"/>
</dbReference>
<reference evidence="12 13" key="1">
    <citation type="journal article" date="2018" name="Science">
        <title>The opium poppy genome and morphinan production.</title>
        <authorList>
            <person name="Guo L."/>
            <person name="Winzer T."/>
            <person name="Yang X."/>
            <person name="Li Y."/>
            <person name="Ning Z."/>
            <person name="He Z."/>
            <person name="Teodor R."/>
            <person name="Lu Y."/>
            <person name="Bowser T.A."/>
            <person name="Graham I.A."/>
            <person name="Ye K."/>
        </authorList>
    </citation>
    <scope>NUCLEOTIDE SEQUENCE [LARGE SCALE GENOMIC DNA]</scope>
    <source>
        <strain evidence="13">cv. HN1</strain>
        <tissue evidence="12">Leaves</tissue>
    </source>
</reference>
<keyword evidence="7 9" id="KW-0067">ATP-binding</keyword>
<keyword evidence="5 9" id="KW-0547">Nucleotide-binding</keyword>
<dbReference type="GO" id="GO:0005886">
    <property type="term" value="C:plasma membrane"/>
    <property type="evidence" value="ECO:0007669"/>
    <property type="project" value="UniProtKB-SubCell"/>
</dbReference>
<keyword evidence="4" id="KW-0808">Transferase</keyword>
<proteinExistence type="inferred from homology"/>
<feature type="domain" description="Protein kinase" evidence="11">
    <location>
        <begin position="1"/>
        <end position="115"/>
    </location>
</feature>
<protein>
    <recommendedName>
        <fullName evidence="11">Protein kinase domain-containing protein</fullName>
    </recommendedName>
</protein>
<evidence type="ECO:0000256" key="6">
    <source>
        <dbReference type="ARBA" id="ARBA00022777"/>
    </source>
</evidence>
<evidence type="ECO:0000256" key="2">
    <source>
        <dbReference type="ARBA" id="ARBA00022475"/>
    </source>
</evidence>
<dbReference type="PROSITE" id="PS50011">
    <property type="entry name" value="PROTEIN_KINASE_DOM"/>
    <property type="match status" value="2"/>
</dbReference>
<dbReference type="PROSITE" id="PS00108">
    <property type="entry name" value="PROTEIN_KINASE_ST"/>
    <property type="match status" value="1"/>
</dbReference>
<dbReference type="Gene3D" id="1.10.510.10">
    <property type="entry name" value="Transferase(Phosphotransferase) domain 1"/>
    <property type="match status" value="2"/>
</dbReference>
<dbReference type="EMBL" id="CM010719">
    <property type="protein sequence ID" value="RZC60976.1"/>
    <property type="molecule type" value="Genomic_DNA"/>
</dbReference>
<keyword evidence="6" id="KW-0418">Kinase</keyword>
<dbReference type="FunFam" id="3.30.200.20:FF:000178">
    <property type="entry name" value="serine/threonine-protein kinase PBS1-like"/>
    <property type="match status" value="1"/>
</dbReference>
<evidence type="ECO:0000259" key="11">
    <source>
        <dbReference type="PROSITE" id="PS50011"/>
    </source>
</evidence>
<evidence type="ECO:0000256" key="1">
    <source>
        <dbReference type="ARBA" id="ARBA00004236"/>
    </source>
</evidence>
<comment type="subcellular location">
    <subcellularLocation>
        <location evidence="1">Cell membrane</location>
    </subcellularLocation>
</comment>
<dbReference type="InterPro" id="IPR008271">
    <property type="entry name" value="Ser/Thr_kinase_AS"/>
</dbReference>
<name>A0A4Y7JK98_PAPSO</name>
<comment type="similarity">
    <text evidence="10">Belongs to the protein kinase superfamily.</text>
</comment>
<dbReference type="Gene3D" id="3.30.200.20">
    <property type="entry name" value="Phosphorylase Kinase, domain 1"/>
    <property type="match status" value="1"/>
</dbReference>
<dbReference type="Gramene" id="RZC60976">
    <property type="protein sequence ID" value="RZC60976"/>
    <property type="gene ID" value="C5167_022733"/>
</dbReference>
<dbReference type="SMART" id="SM00220">
    <property type="entry name" value="S_TKc"/>
    <property type="match status" value="1"/>
</dbReference>
<dbReference type="PROSITE" id="PS00107">
    <property type="entry name" value="PROTEIN_KINASE_ATP"/>
    <property type="match status" value="1"/>
</dbReference>
<sequence length="436" mass="49303">MAFPSFVYGAPEFALTGRLNSKSDIYSFGVVLLELITGKKAFDIIHRCKEHTLFQWARGRLQNPRKLTEMVDPLLQGHYPEQSIRNVFILAAWCIQETPSMRPLISDIVTELSRLASKTYKPIPVLVQQIEAGSYTTKQPQAFTFGELNAATDNFKNESVLGEGDFGRVYKGYLKSKRQVVAVKQLHKKFKLLRNRKFLNEVRILSRLNHQNVINLAGFCTDGDQQLLVYEFMQLGSLKDHLYDLPPSKRPLDWNTRMNIAVGVAKALEYLHDKVRPAVVHMDLKSSNILLDQGFHPKIGVGSDKTRISKGGERVVVNPPSYVYCAPEYSKTGQLTSKSDVYSFGVVLLELITGRKAVDKTLPLRYPNLVEWVLPQLYDRRNFSIMVDPLLQGQYPKHKLQQALSIASMCLQGESTMRPNMRDVVTLLSLAASNAT</sequence>
<feature type="domain" description="Protein kinase" evidence="11">
    <location>
        <begin position="155"/>
        <end position="430"/>
    </location>
</feature>
<evidence type="ECO:0000256" key="10">
    <source>
        <dbReference type="RuleBase" id="RU000304"/>
    </source>
</evidence>
<accession>A0A4Y7JK98</accession>